<dbReference type="EMBL" id="CM047905">
    <property type="protein sequence ID" value="KAJ0088476.1"/>
    <property type="molecule type" value="Genomic_DNA"/>
</dbReference>
<reference evidence="2" key="1">
    <citation type="journal article" date="2023" name="G3 (Bethesda)">
        <title>Genome assembly and association tests identify interacting loci associated with vigor, precocity, and sex in interspecific pistachio rootstocks.</title>
        <authorList>
            <person name="Palmer W."/>
            <person name="Jacygrad E."/>
            <person name="Sagayaradj S."/>
            <person name="Cavanaugh K."/>
            <person name="Han R."/>
            <person name="Bertier L."/>
            <person name="Beede B."/>
            <person name="Kafkas S."/>
            <person name="Golino D."/>
            <person name="Preece J."/>
            <person name="Michelmore R."/>
        </authorList>
    </citation>
    <scope>NUCLEOTIDE SEQUENCE [LARGE SCALE GENOMIC DNA]</scope>
</reference>
<name>A0ACC1AP64_9ROSI</name>
<sequence length="119" mass="13547">MKTWFFRECGDITVDGVSSLLNCIALEDLLLRHNGPGIPRNFILDASEKMPMLRKISLDMCDASDGDFDTPDYGNRYFLSSVTLARCLSEARRQPVHKKSLVLVWNSNNVIRTVVKERL</sequence>
<dbReference type="Proteomes" id="UP001164250">
    <property type="component" value="Chromosome 9"/>
</dbReference>
<keyword evidence="2" id="KW-1185">Reference proteome</keyword>
<protein>
    <submittedName>
        <fullName evidence="1">Uncharacterized protein</fullName>
    </submittedName>
</protein>
<accession>A0ACC1AP64</accession>
<evidence type="ECO:0000313" key="1">
    <source>
        <dbReference type="EMBL" id="KAJ0088476.1"/>
    </source>
</evidence>
<gene>
    <name evidence="1" type="ORF">Patl1_32417</name>
</gene>
<organism evidence="1 2">
    <name type="scientific">Pistacia atlantica</name>
    <dbReference type="NCBI Taxonomy" id="434234"/>
    <lineage>
        <taxon>Eukaryota</taxon>
        <taxon>Viridiplantae</taxon>
        <taxon>Streptophyta</taxon>
        <taxon>Embryophyta</taxon>
        <taxon>Tracheophyta</taxon>
        <taxon>Spermatophyta</taxon>
        <taxon>Magnoliopsida</taxon>
        <taxon>eudicotyledons</taxon>
        <taxon>Gunneridae</taxon>
        <taxon>Pentapetalae</taxon>
        <taxon>rosids</taxon>
        <taxon>malvids</taxon>
        <taxon>Sapindales</taxon>
        <taxon>Anacardiaceae</taxon>
        <taxon>Pistacia</taxon>
    </lineage>
</organism>
<proteinExistence type="predicted"/>
<evidence type="ECO:0000313" key="2">
    <source>
        <dbReference type="Proteomes" id="UP001164250"/>
    </source>
</evidence>
<comment type="caution">
    <text evidence="1">The sequence shown here is derived from an EMBL/GenBank/DDBJ whole genome shotgun (WGS) entry which is preliminary data.</text>
</comment>